<evidence type="ECO:0000313" key="1">
    <source>
        <dbReference type="EMBL" id="OCL02397.1"/>
    </source>
</evidence>
<dbReference type="Gene3D" id="1.10.600.10">
    <property type="entry name" value="Farnesyl Diphosphate Synthase"/>
    <property type="match status" value="1"/>
</dbReference>
<protein>
    <submittedName>
        <fullName evidence="1">Uncharacterized protein</fullName>
    </submittedName>
</protein>
<gene>
    <name evidence="1" type="ORF">AOQ84DRAFT_304791</name>
</gene>
<dbReference type="AlphaFoldDB" id="A0A8E2EP95"/>
<name>A0A8E2EP95_9PEZI</name>
<dbReference type="OrthoDB" id="2861623at2759"/>
<dbReference type="SUPFAM" id="SSF48576">
    <property type="entry name" value="Terpenoid synthases"/>
    <property type="match status" value="1"/>
</dbReference>
<evidence type="ECO:0000313" key="2">
    <source>
        <dbReference type="Proteomes" id="UP000250140"/>
    </source>
</evidence>
<dbReference type="InterPro" id="IPR008949">
    <property type="entry name" value="Isoprenoid_synthase_dom_sf"/>
</dbReference>
<proteinExistence type="predicted"/>
<accession>A0A8E2EP95</accession>
<organism evidence="1 2">
    <name type="scientific">Glonium stellatum</name>
    <dbReference type="NCBI Taxonomy" id="574774"/>
    <lineage>
        <taxon>Eukaryota</taxon>
        <taxon>Fungi</taxon>
        <taxon>Dikarya</taxon>
        <taxon>Ascomycota</taxon>
        <taxon>Pezizomycotina</taxon>
        <taxon>Dothideomycetes</taxon>
        <taxon>Pleosporomycetidae</taxon>
        <taxon>Gloniales</taxon>
        <taxon>Gloniaceae</taxon>
        <taxon>Glonium</taxon>
    </lineage>
</organism>
<dbReference type="Proteomes" id="UP000250140">
    <property type="component" value="Unassembled WGS sequence"/>
</dbReference>
<keyword evidence="2" id="KW-1185">Reference proteome</keyword>
<sequence length="104" mass="12000">MPTAALSEKDQDRKKLLASLHDRTVRVRNLRPLFQEWLTKVSPYLDRMREDITAWLGNALPAGKVLDALKASDFGYFGATRWPYAPFEKLRVVTYLAVWVYSPT</sequence>
<dbReference type="EMBL" id="KV750963">
    <property type="protein sequence ID" value="OCL02397.1"/>
    <property type="molecule type" value="Genomic_DNA"/>
</dbReference>
<reference evidence="1 2" key="1">
    <citation type="journal article" date="2016" name="Nat. Commun.">
        <title>Ectomycorrhizal ecology is imprinted in the genome of the dominant symbiotic fungus Cenococcum geophilum.</title>
        <authorList>
            <consortium name="DOE Joint Genome Institute"/>
            <person name="Peter M."/>
            <person name="Kohler A."/>
            <person name="Ohm R.A."/>
            <person name="Kuo A."/>
            <person name="Krutzmann J."/>
            <person name="Morin E."/>
            <person name="Arend M."/>
            <person name="Barry K.W."/>
            <person name="Binder M."/>
            <person name="Choi C."/>
            <person name="Clum A."/>
            <person name="Copeland A."/>
            <person name="Grisel N."/>
            <person name="Haridas S."/>
            <person name="Kipfer T."/>
            <person name="LaButti K."/>
            <person name="Lindquist E."/>
            <person name="Lipzen A."/>
            <person name="Maire R."/>
            <person name="Meier B."/>
            <person name="Mihaltcheva S."/>
            <person name="Molinier V."/>
            <person name="Murat C."/>
            <person name="Poggeler S."/>
            <person name="Quandt C.A."/>
            <person name="Sperisen C."/>
            <person name="Tritt A."/>
            <person name="Tisserant E."/>
            <person name="Crous P.W."/>
            <person name="Henrissat B."/>
            <person name="Nehls U."/>
            <person name="Egli S."/>
            <person name="Spatafora J.W."/>
            <person name="Grigoriev I.V."/>
            <person name="Martin F.M."/>
        </authorList>
    </citation>
    <scope>NUCLEOTIDE SEQUENCE [LARGE SCALE GENOMIC DNA]</scope>
    <source>
        <strain evidence="1 2">CBS 207.34</strain>
    </source>
</reference>